<proteinExistence type="inferred from homology"/>
<dbReference type="AlphaFoldDB" id="A0AAW6T7C8"/>
<dbReference type="HAMAP" id="MF_00048">
    <property type="entry name" value="UPF0102"/>
    <property type="match status" value="1"/>
</dbReference>
<dbReference type="NCBIfam" id="NF009150">
    <property type="entry name" value="PRK12497.1-3"/>
    <property type="match status" value="1"/>
</dbReference>
<keyword evidence="4" id="KW-1185">Reference proteome</keyword>
<dbReference type="PANTHER" id="PTHR34039">
    <property type="entry name" value="UPF0102 PROTEIN YRAN"/>
    <property type="match status" value="1"/>
</dbReference>
<dbReference type="InterPro" id="IPR011335">
    <property type="entry name" value="Restrct_endonuc-II-like"/>
</dbReference>
<comment type="similarity">
    <text evidence="1 2">Belongs to the UPF0102 family.</text>
</comment>
<name>A0AAW6T7C8_9MICO</name>
<comment type="caution">
    <text evidence="3">The sequence shown here is derived from an EMBL/GenBank/DDBJ whole genome shotgun (WGS) entry which is preliminary data.</text>
</comment>
<evidence type="ECO:0000313" key="3">
    <source>
        <dbReference type="EMBL" id="MDI2097713.1"/>
    </source>
</evidence>
<dbReference type="PANTHER" id="PTHR34039:SF1">
    <property type="entry name" value="UPF0102 PROTEIN YRAN"/>
    <property type="match status" value="1"/>
</dbReference>
<organism evidence="3 4">
    <name type="scientific">Ruicaihuangia caeni</name>
    <dbReference type="NCBI Taxonomy" id="3042517"/>
    <lineage>
        <taxon>Bacteria</taxon>
        <taxon>Bacillati</taxon>
        <taxon>Actinomycetota</taxon>
        <taxon>Actinomycetes</taxon>
        <taxon>Micrococcales</taxon>
        <taxon>Microbacteriaceae</taxon>
        <taxon>Ruicaihuangia</taxon>
    </lineage>
</organism>
<evidence type="ECO:0000256" key="2">
    <source>
        <dbReference type="HAMAP-Rule" id="MF_00048"/>
    </source>
</evidence>
<dbReference type="InterPro" id="IPR003509">
    <property type="entry name" value="UPF0102_YraN-like"/>
</dbReference>
<evidence type="ECO:0000256" key="1">
    <source>
        <dbReference type="ARBA" id="ARBA00006738"/>
    </source>
</evidence>
<reference evidence="3 4" key="1">
    <citation type="submission" date="2023-04" db="EMBL/GenBank/DDBJ databases">
        <title>Klugiella caeni sp. nov. isolated from the sludge of biochemical tank.</title>
        <authorList>
            <person name="Geng K."/>
        </authorList>
    </citation>
    <scope>NUCLEOTIDE SEQUENCE [LARGE SCALE GENOMIC DNA]</scope>
    <source>
        <strain evidence="3 4">YN-L-19</strain>
    </source>
</reference>
<dbReference type="GO" id="GO:0003676">
    <property type="term" value="F:nucleic acid binding"/>
    <property type="evidence" value="ECO:0007669"/>
    <property type="project" value="InterPro"/>
</dbReference>
<dbReference type="Pfam" id="PF02021">
    <property type="entry name" value="UPF0102"/>
    <property type="match status" value="1"/>
</dbReference>
<accession>A0AAW6T7C8</accession>
<dbReference type="SUPFAM" id="SSF52980">
    <property type="entry name" value="Restriction endonuclease-like"/>
    <property type="match status" value="1"/>
</dbReference>
<evidence type="ECO:0000313" key="4">
    <source>
        <dbReference type="Proteomes" id="UP001321506"/>
    </source>
</evidence>
<dbReference type="InterPro" id="IPR011856">
    <property type="entry name" value="tRNA_endonuc-like_dom_sf"/>
</dbReference>
<protein>
    <recommendedName>
        <fullName evidence="2">UPF0102 protein QF206_01850</fullName>
    </recommendedName>
</protein>
<dbReference type="EMBL" id="JASATX010000001">
    <property type="protein sequence ID" value="MDI2097713.1"/>
    <property type="molecule type" value="Genomic_DNA"/>
</dbReference>
<sequence>MAQKDRLGREGESLAAEYLERRGYTIVERNWRCRSGEVDIVAEHQGELVLVEVKTRSSEAFGHPFAAITPAKQSRLRRLAGLWREAHPGTGAIRIDAVAVLRSNDGAAAIEHLRAVC</sequence>
<dbReference type="RefSeq" id="WP_281487497.1">
    <property type="nucleotide sequence ID" value="NZ_CP159582.1"/>
</dbReference>
<dbReference type="Proteomes" id="UP001321506">
    <property type="component" value="Unassembled WGS sequence"/>
</dbReference>
<dbReference type="Gene3D" id="3.40.1350.10">
    <property type="match status" value="1"/>
</dbReference>
<dbReference type="NCBIfam" id="NF009154">
    <property type="entry name" value="PRK12497.3-3"/>
    <property type="match status" value="1"/>
</dbReference>
<gene>
    <name evidence="3" type="ORF">QF206_01850</name>
</gene>
<dbReference type="CDD" id="cd20736">
    <property type="entry name" value="PoNe_Nuclease"/>
    <property type="match status" value="1"/>
</dbReference>